<dbReference type="Proteomes" id="UP000183832">
    <property type="component" value="Unassembled WGS sequence"/>
</dbReference>
<accession>A0A1J1IES1</accession>
<organism evidence="1 2">
    <name type="scientific">Clunio marinus</name>
    <dbReference type="NCBI Taxonomy" id="568069"/>
    <lineage>
        <taxon>Eukaryota</taxon>
        <taxon>Metazoa</taxon>
        <taxon>Ecdysozoa</taxon>
        <taxon>Arthropoda</taxon>
        <taxon>Hexapoda</taxon>
        <taxon>Insecta</taxon>
        <taxon>Pterygota</taxon>
        <taxon>Neoptera</taxon>
        <taxon>Endopterygota</taxon>
        <taxon>Diptera</taxon>
        <taxon>Nematocera</taxon>
        <taxon>Chironomoidea</taxon>
        <taxon>Chironomidae</taxon>
        <taxon>Clunio</taxon>
    </lineage>
</organism>
<proteinExistence type="predicted"/>
<gene>
    <name evidence="1" type="ORF">CLUMA_CG012398</name>
</gene>
<dbReference type="EMBL" id="CVRI01000048">
    <property type="protein sequence ID" value="CRK98712.1"/>
    <property type="molecule type" value="Genomic_DNA"/>
</dbReference>
<reference evidence="1 2" key="1">
    <citation type="submission" date="2015-04" db="EMBL/GenBank/DDBJ databases">
        <authorList>
            <person name="Syromyatnikov M.Y."/>
            <person name="Popov V.N."/>
        </authorList>
    </citation>
    <scope>NUCLEOTIDE SEQUENCE [LARGE SCALE GENOMIC DNA]</scope>
</reference>
<protein>
    <submittedName>
        <fullName evidence="1">CLUMA_CG012398, isoform A</fullName>
    </submittedName>
</protein>
<dbReference type="AlphaFoldDB" id="A0A1J1IES1"/>
<keyword evidence="2" id="KW-1185">Reference proteome</keyword>
<evidence type="ECO:0000313" key="2">
    <source>
        <dbReference type="Proteomes" id="UP000183832"/>
    </source>
</evidence>
<evidence type="ECO:0000313" key="1">
    <source>
        <dbReference type="EMBL" id="CRK98712.1"/>
    </source>
</evidence>
<sequence length="98" mass="11244">MAQVQLIGRKRVWLVSSKDVRFVFKLMYELKASLITDIPSKRPTSVSITVVVKVLMRKKHSNKDLLAPQQLCDYTDYSICDHVVLGLAGLIMLEYFNE</sequence>
<name>A0A1J1IES1_9DIPT</name>